<dbReference type="SMART" id="SM00271">
    <property type="entry name" value="DnaJ"/>
    <property type="match status" value="1"/>
</dbReference>
<keyword evidence="9" id="KW-1185">Reference proteome</keyword>
<dbReference type="Pfam" id="PF00226">
    <property type="entry name" value="DnaJ"/>
    <property type="match status" value="1"/>
</dbReference>
<proteinExistence type="predicted"/>
<dbReference type="CDD" id="cd06257">
    <property type="entry name" value="DnaJ"/>
    <property type="match status" value="1"/>
</dbReference>
<feature type="domain" description="J" evidence="7">
    <location>
        <begin position="119"/>
        <end position="183"/>
    </location>
</feature>
<accession>A0A0D7AWA3</accession>
<dbReference type="InterPro" id="IPR051100">
    <property type="entry name" value="DnaJ_subfamily_B/C"/>
</dbReference>
<protein>
    <submittedName>
        <fullName evidence="8">DnaJ-domain-containing protein</fullName>
    </submittedName>
</protein>
<evidence type="ECO:0000259" key="7">
    <source>
        <dbReference type="PROSITE" id="PS50076"/>
    </source>
</evidence>
<gene>
    <name evidence="8" type="ORF">CYLTODRAFT_404779</name>
</gene>
<evidence type="ECO:0000256" key="3">
    <source>
        <dbReference type="ARBA" id="ARBA00022824"/>
    </source>
</evidence>
<dbReference type="AlphaFoldDB" id="A0A0D7AWA3"/>
<dbReference type="PROSITE" id="PS50076">
    <property type="entry name" value="DNAJ_2"/>
    <property type="match status" value="1"/>
</dbReference>
<evidence type="ECO:0000256" key="2">
    <source>
        <dbReference type="ARBA" id="ARBA00022692"/>
    </source>
</evidence>
<comment type="subcellular location">
    <subcellularLocation>
        <location evidence="1">Endoplasmic reticulum membrane</location>
        <topology evidence="1">Single-pass membrane protein</topology>
    </subcellularLocation>
</comment>
<dbReference type="PANTHER" id="PTHR43908:SF3">
    <property type="entry name" value="AT29763P-RELATED"/>
    <property type="match status" value="1"/>
</dbReference>
<evidence type="ECO:0000256" key="4">
    <source>
        <dbReference type="ARBA" id="ARBA00022989"/>
    </source>
</evidence>
<evidence type="ECO:0000313" key="9">
    <source>
        <dbReference type="Proteomes" id="UP000054007"/>
    </source>
</evidence>
<organism evidence="8 9">
    <name type="scientific">Cylindrobasidium torrendii FP15055 ss-10</name>
    <dbReference type="NCBI Taxonomy" id="1314674"/>
    <lineage>
        <taxon>Eukaryota</taxon>
        <taxon>Fungi</taxon>
        <taxon>Dikarya</taxon>
        <taxon>Basidiomycota</taxon>
        <taxon>Agaricomycotina</taxon>
        <taxon>Agaricomycetes</taxon>
        <taxon>Agaricomycetidae</taxon>
        <taxon>Agaricales</taxon>
        <taxon>Marasmiineae</taxon>
        <taxon>Physalacriaceae</taxon>
        <taxon>Cylindrobasidium</taxon>
    </lineage>
</organism>
<dbReference type="STRING" id="1314674.A0A0D7AWA3"/>
<dbReference type="FunFam" id="1.10.287.110:FF:000070">
    <property type="entry name" value="Endoplasmic reticulum protein, putative"/>
    <property type="match status" value="1"/>
</dbReference>
<keyword evidence="5" id="KW-0472">Membrane</keyword>
<dbReference type="Pfam" id="PF09320">
    <property type="entry name" value="DUF1977"/>
    <property type="match status" value="1"/>
</dbReference>
<dbReference type="GO" id="GO:0071218">
    <property type="term" value="P:cellular response to misfolded protein"/>
    <property type="evidence" value="ECO:0007669"/>
    <property type="project" value="TreeGrafter"/>
</dbReference>
<dbReference type="InterPro" id="IPR001623">
    <property type="entry name" value="DnaJ_domain"/>
</dbReference>
<feature type="compositionally biased region" description="Low complexity" evidence="6">
    <location>
        <begin position="59"/>
        <end position="91"/>
    </location>
</feature>
<dbReference type="Proteomes" id="UP000054007">
    <property type="component" value="Unassembled WGS sequence"/>
</dbReference>
<evidence type="ECO:0000313" key="8">
    <source>
        <dbReference type="EMBL" id="KIY62255.1"/>
    </source>
</evidence>
<dbReference type="GO" id="GO:0030544">
    <property type="term" value="F:Hsp70 protein binding"/>
    <property type="evidence" value="ECO:0007669"/>
    <property type="project" value="TreeGrafter"/>
</dbReference>
<dbReference type="GO" id="GO:0005789">
    <property type="term" value="C:endoplasmic reticulum membrane"/>
    <property type="evidence" value="ECO:0007669"/>
    <property type="project" value="UniProtKB-SubCell"/>
</dbReference>
<dbReference type="SUPFAM" id="SSF46565">
    <property type="entry name" value="Chaperone J-domain"/>
    <property type="match status" value="1"/>
</dbReference>
<keyword evidence="2" id="KW-0812">Transmembrane</keyword>
<sequence length="432" mass="46664">MEGNKDEALRCIAIAQKHRDAGNYGSARKFVQKSIGLFETPEAQKLLASINAAEAAGTAKGATASGTETSSSSSGARQRTAASSSSSNGTSSGIGGEKRDYTTEQVTVVKRVRACKVTEYYEILELSKTCSDGEVKKAYRKLALALHPDKNGAPGADEAFKMVSKAFQVLSDPQKRTIFDQSGGDPEDRSGGMPARSSAGFAGHPFSGGQGFEGEISPEDLFNMFFGGGAGFAGNGFGGGFGGGPVFTTNLGPGVFRTTQFGGNLPRRNQTAQAADSRSMLMQLMPIIILFAFSLLSNLSSFLTPTPVPDPHFAFTQTARYNVERVTPGLNVKYFVNPSDLNSHSVIGPELAKQKGLNQEKAGRAVAKFERKVELHWTEEMYTECKRGLDHRERRRDAEVGLFGIGTDWEKVRAIEKEVIPSCVEYERVRRR</sequence>
<dbReference type="OrthoDB" id="1507364at2759"/>
<dbReference type="PROSITE" id="PS00636">
    <property type="entry name" value="DNAJ_1"/>
    <property type="match status" value="1"/>
</dbReference>
<dbReference type="InterPro" id="IPR018253">
    <property type="entry name" value="DnaJ_domain_CS"/>
</dbReference>
<feature type="region of interest" description="Disordered" evidence="6">
    <location>
        <begin position="175"/>
        <end position="200"/>
    </location>
</feature>
<name>A0A0D7AWA3_9AGAR</name>
<keyword evidence="4" id="KW-1133">Transmembrane helix</keyword>
<dbReference type="InterPro" id="IPR015399">
    <property type="entry name" value="DUF1977_DnaJ-like"/>
</dbReference>
<evidence type="ECO:0000256" key="5">
    <source>
        <dbReference type="ARBA" id="ARBA00023136"/>
    </source>
</evidence>
<dbReference type="EMBL" id="KN880805">
    <property type="protein sequence ID" value="KIY62255.1"/>
    <property type="molecule type" value="Genomic_DNA"/>
</dbReference>
<dbReference type="PANTHER" id="PTHR43908">
    <property type="entry name" value="AT29763P-RELATED"/>
    <property type="match status" value="1"/>
</dbReference>
<keyword evidence="3" id="KW-0256">Endoplasmic reticulum</keyword>
<dbReference type="InterPro" id="IPR036869">
    <property type="entry name" value="J_dom_sf"/>
</dbReference>
<dbReference type="PRINTS" id="PR00625">
    <property type="entry name" value="JDOMAIN"/>
</dbReference>
<reference evidence="8 9" key="1">
    <citation type="journal article" date="2015" name="Fungal Genet. Biol.">
        <title>Evolution of novel wood decay mechanisms in Agaricales revealed by the genome sequences of Fistulina hepatica and Cylindrobasidium torrendii.</title>
        <authorList>
            <person name="Floudas D."/>
            <person name="Held B.W."/>
            <person name="Riley R."/>
            <person name="Nagy L.G."/>
            <person name="Koehler G."/>
            <person name="Ransdell A.S."/>
            <person name="Younus H."/>
            <person name="Chow J."/>
            <person name="Chiniquy J."/>
            <person name="Lipzen A."/>
            <person name="Tritt A."/>
            <person name="Sun H."/>
            <person name="Haridas S."/>
            <person name="LaButti K."/>
            <person name="Ohm R.A."/>
            <person name="Kues U."/>
            <person name="Blanchette R.A."/>
            <person name="Grigoriev I.V."/>
            <person name="Minto R.E."/>
            <person name="Hibbett D.S."/>
        </authorList>
    </citation>
    <scope>NUCLEOTIDE SEQUENCE [LARGE SCALE GENOMIC DNA]</scope>
    <source>
        <strain evidence="8 9">FP15055 ss-10</strain>
    </source>
</reference>
<evidence type="ECO:0000256" key="1">
    <source>
        <dbReference type="ARBA" id="ARBA00004389"/>
    </source>
</evidence>
<evidence type="ECO:0000256" key="6">
    <source>
        <dbReference type="SAM" id="MobiDB-lite"/>
    </source>
</evidence>
<dbReference type="Gene3D" id="1.10.287.110">
    <property type="entry name" value="DnaJ domain"/>
    <property type="match status" value="1"/>
</dbReference>
<feature type="region of interest" description="Disordered" evidence="6">
    <location>
        <begin position="59"/>
        <end position="99"/>
    </location>
</feature>